<comment type="subcellular location">
    <subcellularLocation>
        <location evidence="1">Membrane</location>
        <topology evidence="1">Multi-pass membrane protein</topology>
    </subcellularLocation>
</comment>
<feature type="transmembrane region" description="Helical" evidence="8">
    <location>
        <begin position="220"/>
        <end position="241"/>
    </location>
</feature>
<keyword evidence="3 8" id="KW-1133">Transmembrane helix</keyword>
<proteinExistence type="predicted"/>
<comment type="caution">
    <text evidence="10">The sequence shown here is derived from an EMBL/GenBank/DDBJ whole genome shotgun (WGS) entry which is preliminary data.</text>
</comment>
<dbReference type="PANTHER" id="PTHR45695">
    <property type="entry name" value="LEUCOKININ RECEPTOR-RELATED"/>
    <property type="match status" value="1"/>
</dbReference>
<feature type="non-terminal residue" evidence="10">
    <location>
        <position position="253"/>
    </location>
</feature>
<dbReference type="GO" id="GO:0004930">
    <property type="term" value="F:G protein-coupled receptor activity"/>
    <property type="evidence" value="ECO:0007669"/>
    <property type="project" value="UniProtKB-KW"/>
</dbReference>
<feature type="domain" description="G-protein coupled receptors family 1 profile" evidence="9">
    <location>
        <begin position="80"/>
        <end position="253"/>
    </location>
</feature>
<dbReference type="Pfam" id="PF00001">
    <property type="entry name" value="7tm_1"/>
    <property type="match status" value="1"/>
</dbReference>
<dbReference type="PANTHER" id="PTHR45695:SF9">
    <property type="entry name" value="LEUCOKININ RECEPTOR"/>
    <property type="match status" value="1"/>
</dbReference>
<keyword evidence="4" id="KW-0297">G-protein coupled receptor</keyword>
<evidence type="ECO:0000256" key="6">
    <source>
        <dbReference type="ARBA" id="ARBA00023170"/>
    </source>
</evidence>
<protein>
    <submittedName>
        <fullName evidence="10">GPR19 protein</fullName>
    </submittedName>
</protein>
<evidence type="ECO:0000256" key="2">
    <source>
        <dbReference type="ARBA" id="ARBA00022692"/>
    </source>
</evidence>
<dbReference type="Gene3D" id="1.20.1070.10">
    <property type="entry name" value="Rhodopsin 7-helix transmembrane proteins"/>
    <property type="match status" value="1"/>
</dbReference>
<evidence type="ECO:0000256" key="8">
    <source>
        <dbReference type="SAM" id="Phobius"/>
    </source>
</evidence>
<dbReference type="PROSITE" id="PS50262">
    <property type="entry name" value="G_PROTEIN_RECEP_F1_2"/>
    <property type="match status" value="1"/>
</dbReference>
<accession>A0A7L2HMC6</accession>
<sequence>FARRMDNSSGPLVLPTLSLLLQNKSYPETAIPPAGFEVTGSPLGPGSGRNHTASRYELRPGEIAAAGMVLGALWLVSLVGNSLVCLVIHRSRRTQSTTNYFVASMACADLLLSIASAPFVLLQFACGRWMLGNVLCKLARYVQYLAPGVQLYVLLSICLDRFYTIVYPLSFKVSREKAKIMILASWLFEAAFASPAFFFYGSSSDGHCNFFPPPSWEAAAYSVIHLLLVFLIPSILIILFYQKVIKYIWRIGT</sequence>
<feature type="transmembrane region" description="Helical" evidence="8">
    <location>
        <begin position="141"/>
        <end position="159"/>
    </location>
</feature>
<evidence type="ECO:0000256" key="7">
    <source>
        <dbReference type="ARBA" id="ARBA00023224"/>
    </source>
</evidence>
<keyword evidence="6" id="KW-0675">Receptor</keyword>
<gene>
    <name evidence="10" type="primary">Gpr19_0</name>
    <name evidence="10" type="ORF">SAGSER_R07452</name>
</gene>
<feature type="non-terminal residue" evidence="10">
    <location>
        <position position="1"/>
    </location>
</feature>
<keyword evidence="11" id="KW-1185">Reference proteome</keyword>
<dbReference type="AlphaFoldDB" id="A0A7L2HMC6"/>
<dbReference type="InterPro" id="IPR000276">
    <property type="entry name" value="GPCR_Rhodpsn"/>
</dbReference>
<evidence type="ECO:0000313" key="10">
    <source>
        <dbReference type="EMBL" id="NXQ99465.1"/>
    </source>
</evidence>
<feature type="transmembrane region" description="Helical" evidence="8">
    <location>
        <begin position="63"/>
        <end position="88"/>
    </location>
</feature>
<dbReference type="PRINTS" id="PR00237">
    <property type="entry name" value="GPCRRHODOPSN"/>
</dbReference>
<keyword evidence="2 8" id="KW-0812">Transmembrane</keyword>
<organism evidence="10 11">
    <name type="scientific">Sagittarius serpentarius</name>
    <name type="common">Secretary bird</name>
    <dbReference type="NCBI Taxonomy" id="56258"/>
    <lineage>
        <taxon>Eukaryota</taxon>
        <taxon>Metazoa</taxon>
        <taxon>Chordata</taxon>
        <taxon>Craniata</taxon>
        <taxon>Vertebrata</taxon>
        <taxon>Euteleostomi</taxon>
        <taxon>Archelosauria</taxon>
        <taxon>Archosauria</taxon>
        <taxon>Dinosauria</taxon>
        <taxon>Saurischia</taxon>
        <taxon>Theropoda</taxon>
        <taxon>Coelurosauria</taxon>
        <taxon>Aves</taxon>
        <taxon>Neognathae</taxon>
        <taxon>Neoaves</taxon>
        <taxon>Telluraves</taxon>
        <taxon>Accipitrimorphae</taxon>
        <taxon>Accipitriformes</taxon>
        <taxon>Sagittariidae</taxon>
        <taxon>Sagittarius</taxon>
    </lineage>
</organism>
<reference evidence="10 11" key="1">
    <citation type="submission" date="2019-09" db="EMBL/GenBank/DDBJ databases">
        <title>Bird 10,000 Genomes (B10K) Project - Family phase.</title>
        <authorList>
            <person name="Zhang G."/>
        </authorList>
    </citation>
    <scope>NUCLEOTIDE SEQUENCE [LARGE SCALE GENOMIC DNA]</scope>
    <source>
        <strain evidence="10">B10K-DU-011-38</strain>
        <tissue evidence="10">Muscle</tissue>
    </source>
</reference>
<feature type="transmembrane region" description="Helical" evidence="8">
    <location>
        <begin position="180"/>
        <end position="200"/>
    </location>
</feature>
<dbReference type="EMBL" id="VWYJ01018160">
    <property type="protein sequence ID" value="NXQ99465.1"/>
    <property type="molecule type" value="Genomic_DNA"/>
</dbReference>
<keyword evidence="7" id="KW-0807">Transducer</keyword>
<feature type="transmembrane region" description="Helical" evidence="8">
    <location>
        <begin position="100"/>
        <end position="121"/>
    </location>
</feature>
<evidence type="ECO:0000313" key="11">
    <source>
        <dbReference type="Proteomes" id="UP000539599"/>
    </source>
</evidence>
<dbReference type="SUPFAM" id="SSF81321">
    <property type="entry name" value="Family A G protein-coupled receptor-like"/>
    <property type="match status" value="1"/>
</dbReference>
<dbReference type="GO" id="GO:0005886">
    <property type="term" value="C:plasma membrane"/>
    <property type="evidence" value="ECO:0007669"/>
    <property type="project" value="TreeGrafter"/>
</dbReference>
<evidence type="ECO:0000256" key="5">
    <source>
        <dbReference type="ARBA" id="ARBA00023136"/>
    </source>
</evidence>
<evidence type="ECO:0000259" key="9">
    <source>
        <dbReference type="PROSITE" id="PS50262"/>
    </source>
</evidence>
<dbReference type="InterPro" id="IPR017452">
    <property type="entry name" value="GPCR_Rhodpsn_7TM"/>
</dbReference>
<dbReference type="Proteomes" id="UP000539599">
    <property type="component" value="Unassembled WGS sequence"/>
</dbReference>
<evidence type="ECO:0000256" key="4">
    <source>
        <dbReference type="ARBA" id="ARBA00023040"/>
    </source>
</evidence>
<evidence type="ECO:0000256" key="1">
    <source>
        <dbReference type="ARBA" id="ARBA00004141"/>
    </source>
</evidence>
<name>A0A7L2HMC6_SAGSE</name>
<keyword evidence="5 8" id="KW-0472">Membrane</keyword>
<evidence type="ECO:0000256" key="3">
    <source>
        <dbReference type="ARBA" id="ARBA00022989"/>
    </source>
</evidence>